<dbReference type="Pfam" id="PF00089">
    <property type="entry name" value="Trypsin"/>
    <property type="match status" value="1"/>
</dbReference>
<keyword evidence="3" id="KW-0325">Glycoprotein</keyword>
<dbReference type="InterPro" id="IPR009003">
    <property type="entry name" value="Peptidase_S1_PA"/>
</dbReference>
<gene>
    <name evidence="8" type="ORF">V9T40_000422</name>
</gene>
<dbReference type="EMBL" id="JBBCAQ010000034">
    <property type="protein sequence ID" value="KAK7579793.1"/>
    <property type="molecule type" value="Genomic_DNA"/>
</dbReference>
<evidence type="ECO:0000313" key="9">
    <source>
        <dbReference type="Proteomes" id="UP001367676"/>
    </source>
</evidence>
<comment type="similarity">
    <text evidence="4">Belongs to the peptidase S1 family. CLIP subfamily.</text>
</comment>
<keyword evidence="5" id="KW-0378">Hydrolase</keyword>
<dbReference type="InterPro" id="IPR033116">
    <property type="entry name" value="TRYPSIN_SER"/>
</dbReference>
<evidence type="ECO:0000256" key="1">
    <source>
        <dbReference type="ARBA" id="ARBA00022729"/>
    </source>
</evidence>
<dbReference type="Proteomes" id="UP001367676">
    <property type="component" value="Unassembled WGS sequence"/>
</dbReference>
<dbReference type="PROSITE" id="PS00135">
    <property type="entry name" value="TRYPSIN_SER"/>
    <property type="match status" value="1"/>
</dbReference>
<dbReference type="SMART" id="SM00020">
    <property type="entry name" value="Tryp_SPc"/>
    <property type="match status" value="1"/>
</dbReference>
<dbReference type="FunFam" id="2.40.10.10:FF:000028">
    <property type="entry name" value="Serine protease easter"/>
    <property type="match status" value="1"/>
</dbReference>
<keyword evidence="1 6" id="KW-0732">Signal</keyword>
<evidence type="ECO:0000256" key="5">
    <source>
        <dbReference type="RuleBase" id="RU363034"/>
    </source>
</evidence>
<evidence type="ECO:0000256" key="2">
    <source>
        <dbReference type="ARBA" id="ARBA00023157"/>
    </source>
</evidence>
<dbReference type="AlphaFoldDB" id="A0AAN9Y1Q2"/>
<dbReference type="PANTHER" id="PTHR24252">
    <property type="entry name" value="ACROSIN-RELATED"/>
    <property type="match status" value="1"/>
</dbReference>
<dbReference type="GO" id="GO:0006508">
    <property type="term" value="P:proteolysis"/>
    <property type="evidence" value="ECO:0007669"/>
    <property type="project" value="UniProtKB-KW"/>
</dbReference>
<keyword evidence="5" id="KW-0720">Serine protease</keyword>
<dbReference type="InterPro" id="IPR001314">
    <property type="entry name" value="Peptidase_S1A"/>
</dbReference>
<dbReference type="SUPFAM" id="SSF50494">
    <property type="entry name" value="Trypsin-like serine proteases"/>
    <property type="match status" value="1"/>
</dbReference>
<evidence type="ECO:0000256" key="4">
    <source>
        <dbReference type="ARBA" id="ARBA00024195"/>
    </source>
</evidence>
<dbReference type="PROSITE" id="PS50240">
    <property type="entry name" value="TRYPSIN_DOM"/>
    <property type="match status" value="1"/>
</dbReference>
<evidence type="ECO:0000313" key="8">
    <source>
        <dbReference type="EMBL" id="KAK7579793.1"/>
    </source>
</evidence>
<accession>A0AAN9Y1Q2</accession>
<dbReference type="PROSITE" id="PS00134">
    <property type="entry name" value="TRYPSIN_HIS"/>
    <property type="match status" value="1"/>
</dbReference>
<evidence type="ECO:0000259" key="7">
    <source>
        <dbReference type="PROSITE" id="PS50240"/>
    </source>
</evidence>
<organism evidence="8 9">
    <name type="scientific">Parthenolecanium corni</name>
    <dbReference type="NCBI Taxonomy" id="536013"/>
    <lineage>
        <taxon>Eukaryota</taxon>
        <taxon>Metazoa</taxon>
        <taxon>Ecdysozoa</taxon>
        <taxon>Arthropoda</taxon>
        <taxon>Hexapoda</taxon>
        <taxon>Insecta</taxon>
        <taxon>Pterygota</taxon>
        <taxon>Neoptera</taxon>
        <taxon>Paraneoptera</taxon>
        <taxon>Hemiptera</taxon>
        <taxon>Sternorrhyncha</taxon>
        <taxon>Coccoidea</taxon>
        <taxon>Coccidae</taxon>
        <taxon>Parthenolecanium</taxon>
    </lineage>
</organism>
<dbReference type="PRINTS" id="PR00722">
    <property type="entry name" value="CHYMOTRYPSIN"/>
</dbReference>
<name>A0AAN9Y1Q2_9HEMI</name>
<comment type="caution">
    <text evidence="8">The sequence shown here is derived from an EMBL/GenBank/DDBJ whole genome shotgun (WGS) entry which is preliminary data.</text>
</comment>
<feature type="chain" id="PRO_5043024482" description="Peptidase S1 domain-containing protein" evidence="6">
    <location>
        <begin position="19"/>
        <end position="338"/>
    </location>
</feature>
<dbReference type="Gene3D" id="2.40.10.10">
    <property type="entry name" value="Trypsin-like serine proteases"/>
    <property type="match status" value="2"/>
</dbReference>
<protein>
    <recommendedName>
        <fullName evidence="7">Peptidase S1 domain-containing protein</fullName>
    </recommendedName>
</protein>
<keyword evidence="2" id="KW-1015">Disulfide bond</keyword>
<dbReference type="PANTHER" id="PTHR24252:SF7">
    <property type="entry name" value="HYALIN"/>
    <property type="match status" value="1"/>
</dbReference>
<feature type="signal peptide" evidence="6">
    <location>
        <begin position="1"/>
        <end position="18"/>
    </location>
</feature>
<proteinExistence type="inferred from homology"/>
<dbReference type="InterPro" id="IPR018114">
    <property type="entry name" value="TRYPSIN_HIS"/>
</dbReference>
<dbReference type="CDD" id="cd00190">
    <property type="entry name" value="Tryp_SPc"/>
    <property type="match status" value="1"/>
</dbReference>
<evidence type="ECO:0000256" key="3">
    <source>
        <dbReference type="ARBA" id="ARBA00023180"/>
    </source>
</evidence>
<dbReference type="InterPro" id="IPR001254">
    <property type="entry name" value="Trypsin_dom"/>
</dbReference>
<feature type="domain" description="Peptidase S1" evidence="7">
    <location>
        <begin position="84"/>
        <end position="337"/>
    </location>
</feature>
<keyword evidence="5" id="KW-0645">Protease</keyword>
<sequence length="338" mass="37894">MLNLIIILQLFYALNTAASPYSEHGINGEHKTDSIAFTRVSRQTKKDPYAIVQAQCNEYSKARYIGPKKNGKPRLNCVTTRPFVVGGIPSRLKEFPHMALIGYNDKNDNINGVDWRCGGTLISDRYILTAAHCFSGENFTPKWVRLGELVIDDDSDRAEPKDYRIAQIIPHPQYKSPSVQHDIMLLRLSEPVTFNSHIRPICLYPYEVTAAAYNDSAIITGWGKTETGEQRSTELLKAKIDFTQNSVCASYYSKDKVHVPNGFDSKTMLCVGDKSGRKDSCEGDSGGPLQVPIPQWLCMYWQVGITSFGPFICGQNGVSSIYTKVSHYIPWIQAIVWP</sequence>
<keyword evidence="9" id="KW-1185">Reference proteome</keyword>
<evidence type="ECO:0000256" key="6">
    <source>
        <dbReference type="SAM" id="SignalP"/>
    </source>
</evidence>
<dbReference type="InterPro" id="IPR043504">
    <property type="entry name" value="Peptidase_S1_PA_chymotrypsin"/>
</dbReference>
<dbReference type="GO" id="GO:0004252">
    <property type="term" value="F:serine-type endopeptidase activity"/>
    <property type="evidence" value="ECO:0007669"/>
    <property type="project" value="InterPro"/>
</dbReference>
<reference evidence="8 9" key="1">
    <citation type="submission" date="2024-03" db="EMBL/GenBank/DDBJ databases">
        <title>Adaptation during the transition from Ophiocordyceps entomopathogen to insect associate is accompanied by gene loss and intensified selection.</title>
        <authorList>
            <person name="Ward C.M."/>
            <person name="Onetto C.A."/>
            <person name="Borneman A.R."/>
        </authorList>
    </citation>
    <scope>NUCLEOTIDE SEQUENCE [LARGE SCALE GENOMIC DNA]</scope>
    <source>
        <strain evidence="8">AWRI1</strain>
        <tissue evidence="8">Single Adult Female</tissue>
    </source>
</reference>